<dbReference type="GO" id="GO:0000455">
    <property type="term" value="P:enzyme-directed rRNA pseudouridine synthesis"/>
    <property type="evidence" value="ECO:0007669"/>
    <property type="project" value="TreeGrafter"/>
</dbReference>
<dbReference type="InterPro" id="IPR050188">
    <property type="entry name" value="RluA_PseudoU_synthase"/>
</dbReference>
<dbReference type="GO" id="GO:0003723">
    <property type="term" value="F:RNA binding"/>
    <property type="evidence" value="ECO:0007669"/>
    <property type="project" value="InterPro"/>
</dbReference>
<name>A0AB34WXY3_9ACTO</name>
<dbReference type="PANTHER" id="PTHR21600:SF87">
    <property type="entry name" value="RNA PSEUDOURIDYLATE SYNTHASE DOMAIN-CONTAINING PROTEIN 1"/>
    <property type="match status" value="1"/>
</dbReference>
<proteinExistence type="inferred from homology"/>
<sequence>MGLAVAVAAKIANRRGVVGRRRKRRQVARPPARLGIDPVAFTANGENSVERQLQAQLERKLAMSAAEIADFVATAFAAGDVVSPLGIVLSPDSQLLEGQRYYLHRVAPDEGALLPKLQVLWEGEGAIVVNKPSSLATIPRGSWIARSVVVAARRQFHNDQITAAHRLDRLTTGCLLLTLDSKYRARYQQLFDRRQVKKTYLARTRGGGNRVEAVIPQVGESFDFQLPMFKETGSLTVSIGDPPVGQKMTRCQSRTRGLVLGKFPLPEKIEKPEGEGGVTPGGEESVPEEELLWQLEPETGFTHQLRATLAHVGYPLLGDPLYPVVLPADAAENIEPQLCLHAHKLQFPDPENPANTVTVTAPTPTWAKGYESAYSPKGLA</sequence>
<evidence type="ECO:0000256" key="1">
    <source>
        <dbReference type="ARBA" id="ARBA00000073"/>
    </source>
</evidence>
<feature type="domain" description="Pseudouridine synthase RsuA/RluA-like" evidence="5">
    <location>
        <begin position="127"/>
        <end position="311"/>
    </location>
</feature>
<dbReference type="AlphaFoldDB" id="A0AB34WXY3"/>
<evidence type="ECO:0000259" key="5">
    <source>
        <dbReference type="Pfam" id="PF00849"/>
    </source>
</evidence>
<protein>
    <recommendedName>
        <fullName evidence="3">RNA pseudouridylate synthase</fullName>
    </recommendedName>
    <alternativeName>
        <fullName evidence="4">RNA-uridine isomerase</fullName>
    </alternativeName>
</protein>
<comment type="similarity">
    <text evidence="2">Belongs to the pseudouridine synthase RluA family.</text>
</comment>
<evidence type="ECO:0000256" key="2">
    <source>
        <dbReference type="ARBA" id="ARBA00010876"/>
    </source>
</evidence>
<dbReference type="GO" id="GO:0140098">
    <property type="term" value="F:catalytic activity, acting on RNA"/>
    <property type="evidence" value="ECO:0007669"/>
    <property type="project" value="UniProtKB-ARBA"/>
</dbReference>
<dbReference type="PROSITE" id="PS01129">
    <property type="entry name" value="PSI_RLU"/>
    <property type="match status" value="1"/>
</dbReference>
<accession>A0AB34WXY3</accession>
<dbReference type="EMBL" id="LSDN01000023">
    <property type="protein sequence ID" value="KXB79660.1"/>
    <property type="molecule type" value="Genomic_DNA"/>
</dbReference>
<dbReference type="Pfam" id="PF00849">
    <property type="entry name" value="PseudoU_synth_2"/>
    <property type="match status" value="1"/>
</dbReference>
<dbReference type="InterPro" id="IPR006224">
    <property type="entry name" value="PsdUridine_synth_RluA-like_CS"/>
</dbReference>
<dbReference type="InterPro" id="IPR020103">
    <property type="entry name" value="PsdUridine_synth_cat_dom_sf"/>
</dbReference>
<gene>
    <name evidence="6" type="ORF">HMPREF1862_01696</name>
</gene>
<dbReference type="PANTHER" id="PTHR21600">
    <property type="entry name" value="MITOCHONDRIAL RNA PSEUDOURIDINE SYNTHASE"/>
    <property type="match status" value="1"/>
</dbReference>
<evidence type="ECO:0000313" key="7">
    <source>
        <dbReference type="Proteomes" id="UP000070572"/>
    </source>
</evidence>
<comment type="catalytic activity">
    <reaction evidence="1">
        <text>a uridine in RNA = a pseudouridine in RNA</text>
        <dbReference type="Rhea" id="RHEA:48348"/>
        <dbReference type="Rhea" id="RHEA-COMP:12068"/>
        <dbReference type="Rhea" id="RHEA-COMP:12069"/>
        <dbReference type="ChEBI" id="CHEBI:65314"/>
        <dbReference type="ChEBI" id="CHEBI:65315"/>
    </reaction>
</comment>
<comment type="caution">
    <text evidence="6">The sequence shown here is derived from an EMBL/GenBank/DDBJ whole genome shotgun (WGS) entry which is preliminary data.</text>
</comment>
<dbReference type="SUPFAM" id="SSF55120">
    <property type="entry name" value="Pseudouridine synthase"/>
    <property type="match status" value="1"/>
</dbReference>
<organism evidence="6 7">
    <name type="scientific">Varibaculum cambriense</name>
    <dbReference type="NCBI Taxonomy" id="184870"/>
    <lineage>
        <taxon>Bacteria</taxon>
        <taxon>Bacillati</taxon>
        <taxon>Actinomycetota</taxon>
        <taxon>Actinomycetes</taxon>
        <taxon>Actinomycetales</taxon>
        <taxon>Actinomycetaceae</taxon>
        <taxon>Varibaculum</taxon>
    </lineage>
</organism>
<evidence type="ECO:0000256" key="4">
    <source>
        <dbReference type="ARBA" id="ARBA00033164"/>
    </source>
</evidence>
<evidence type="ECO:0000256" key="3">
    <source>
        <dbReference type="ARBA" id="ARBA00031870"/>
    </source>
</evidence>
<evidence type="ECO:0000313" key="6">
    <source>
        <dbReference type="EMBL" id="KXB79660.1"/>
    </source>
</evidence>
<dbReference type="Proteomes" id="UP000070572">
    <property type="component" value="Unassembled WGS sequence"/>
</dbReference>
<dbReference type="GO" id="GO:0009982">
    <property type="term" value="F:pseudouridine synthase activity"/>
    <property type="evidence" value="ECO:0007669"/>
    <property type="project" value="InterPro"/>
</dbReference>
<dbReference type="Gene3D" id="3.30.2350.10">
    <property type="entry name" value="Pseudouridine synthase"/>
    <property type="match status" value="1"/>
</dbReference>
<dbReference type="InterPro" id="IPR006145">
    <property type="entry name" value="PsdUridine_synth_RsuA/RluA"/>
</dbReference>
<reference evidence="6 7" key="1">
    <citation type="submission" date="2016-01" db="EMBL/GenBank/DDBJ databases">
        <authorList>
            <person name="Mitreva M."/>
            <person name="Pepin K.H."/>
            <person name="Mihindukulasuriya K.A."/>
            <person name="Fulton R."/>
            <person name="Fronick C."/>
            <person name="O'Laughlin M."/>
            <person name="Miner T."/>
            <person name="Herter B."/>
            <person name="Rosa B.A."/>
            <person name="Cordes M."/>
            <person name="Tomlinson C."/>
            <person name="Wollam A."/>
            <person name="Palsikar V.B."/>
            <person name="Mardis E.R."/>
            <person name="Wilson R.K."/>
        </authorList>
    </citation>
    <scope>NUCLEOTIDE SEQUENCE [LARGE SCALE GENOMIC DNA]</scope>
    <source>
        <strain evidence="6 7">DNF00696</strain>
    </source>
</reference>